<proteinExistence type="predicted"/>
<reference evidence="2 3" key="1">
    <citation type="submission" date="2016-12" db="EMBL/GenBank/DDBJ databases">
        <title>Marinobacter lutaoensis whole genome sequencing.</title>
        <authorList>
            <person name="Verma A."/>
            <person name="Krishnamurthi S."/>
        </authorList>
    </citation>
    <scope>NUCLEOTIDE SEQUENCE [LARGE SCALE GENOMIC DNA]</scope>
    <source>
        <strain evidence="2 3">T5054</strain>
    </source>
</reference>
<comment type="caution">
    <text evidence="2">The sequence shown here is derived from an EMBL/GenBank/DDBJ whole genome shotgun (WGS) entry which is preliminary data.</text>
</comment>
<name>A0A1V2DPJ2_9GAMM</name>
<evidence type="ECO:0000313" key="3">
    <source>
        <dbReference type="Proteomes" id="UP000189339"/>
    </source>
</evidence>
<feature type="compositionally biased region" description="Basic and acidic residues" evidence="1">
    <location>
        <begin position="228"/>
        <end position="248"/>
    </location>
</feature>
<keyword evidence="3" id="KW-1185">Reference proteome</keyword>
<accession>A0A1V2DPJ2</accession>
<dbReference type="EMBL" id="MSCW01000009">
    <property type="protein sequence ID" value="ONF42588.1"/>
    <property type="molecule type" value="Genomic_DNA"/>
</dbReference>
<protein>
    <submittedName>
        <fullName evidence="2">Uncharacterized protein</fullName>
    </submittedName>
</protein>
<evidence type="ECO:0000256" key="1">
    <source>
        <dbReference type="SAM" id="MobiDB-lite"/>
    </source>
</evidence>
<dbReference type="AlphaFoldDB" id="A0A1V2DPJ2"/>
<dbReference type="Proteomes" id="UP000189339">
    <property type="component" value="Unassembled WGS sequence"/>
</dbReference>
<feature type="region of interest" description="Disordered" evidence="1">
    <location>
        <begin position="226"/>
        <end position="248"/>
    </location>
</feature>
<sequence>MMSDKSNPREELQNTLADLQSSIGAELAELQSGNLPADPYSDFYDQQGKALSSASALYSPLAAHDIQVLLAVAKHRKRERGDKQGYSPIPDVAETVGFSTKVVGKALKRFEAEQLVILSSCRNWVKLIDSGLKVVDDVMQPWREVIELRQQVSKLTSVLEAFHIDVDAACEMVNTPEHFWLQRAGLYGAALMQSFGKLTPDMHNEDSSPLMHKWLWELPGYTSPETGAAERHQHDVNERRLQPLIKSD</sequence>
<evidence type="ECO:0000313" key="2">
    <source>
        <dbReference type="EMBL" id="ONF42588.1"/>
    </source>
</evidence>
<organism evidence="2 3">
    <name type="scientific">Marinobacter lutaoensis</name>
    <dbReference type="NCBI Taxonomy" id="135739"/>
    <lineage>
        <taxon>Bacteria</taxon>
        <taxon>Pseudomonadati</taxon>
        <taxon>Pseudomonadota</taxon>
        <taxon>Gammaproteobacteria</taxon>
        <taxon>Pseudomonadales</taxon>
        <taxon>Marinobacteraceae</taxon>
        <taxon>Marinobacter</taxon>
    </lineage>
</organism>
<gene>
    <name evidence="2" type="ORF">BTO32_15385</name>
</gene>